<dbReference type="InterPro" id="IPR003691">
    <property type="entry name" value="FluC"/>
</dbReference>
<feature type="compositionally biased region" description="Basic and acidic residues" evidence="9">
    <location>
        <begin position="96"/>
        <end position="105"/>
    </location>
</feature>
<keyword evidence="6 10" id="KW-0472">Membrane</keyword>
<evidence type="ECO:0000313" key="12">
    <source>
        <dbReference type="Proteomes" id="UP001310890"/>
    </source>
</evidence>
<comment type="catalytic activity">
    <reaction evidence="8">
        <text>fluoride(in) = fluoride(out)</text>
        <dbReference type="Rhea" id="RHEA:76159"/>
        <dbReference type="ChEBI" id="CHEBI:17051"/>
    </reaction>
    <physiologicalReaction direction="left-to-right" evidence="8">
        <dbReference type="Rhea" id="RHEA:76160"/>
    </physiologicalReaction>
</comment>
<feature type="transmembrane region" description="Helical" evidence="10">
    <location>
        <begin position="369"/>
        <end position="390"/>
    </location>
</feature>
<reference evidence="11" key="1">
    <citation type="submission" date="2023-08" db="EMBL/GenBank/DDBJ databases">
        <title>Black Yeasts Isolated from many extreme environments.</title>
        <authorList>
            <person name="Coleine C."/>
            <person name="Stajich J.E."/>
            <person name="Selbmann L."/>
        </authorList>
    </citation>
    <scope>NUCLEOTIDE SEQUENCE</scope>
    <source>
        <strain evidence="11">CCFEE 5401</strain>
    </source>
</reference>
<sequence>MSTADEMRLRENIGELTTTSPLSSHDYSPLEIGQARPQQISPQTEPETKSPVPGGAVRRRTSGRERQSDILESETLSPPEQPSDPSGMSTATANRGTREAPRSVDPDDGDDEDAGAPATFTSRRPADLTFDRDLVASTTPRWLVELYTISYLIFFSFLGTLARLGLQWLTFYPGTPILTPVIWANFAGSLCMGYLAEDEGLFREKNVDRSSTHESEKVEKDGPELGKAEQMKRKKAVPLYIGLATGFCGSLTSFSSFARDAFLALSNSLPSPLDHPADYSASTLSTSTTVSRNGGYSFEAWAAVVISTLALSLGGLLIGAHLASFLESVTPRIHTSVTWKVINPIIVFLAWGCWLGAVFLAIWPVRETWRGEAVFALVFAPLGCLLRFYASAKLNGLVPAFPLGTFTVNMLGTAIEGMCYDIQHVRVGVMGMVGGGRVGCQVLQGVQDGFCGCLTTISTWVAEINSLRRKHGYGYAFASVLGSLCLMVVIMGSVRWTVGYSATVCDTGYPNKIYG</sequence>
<dbReference type="AlphaFoldDB" id="A0AAN7YSY6"/>
<accession>A0AAN7YSY6</accession>
<evidence type="ECO:0000256" key="9">
    <source>
        <dbReference type="SAM" id="MobiDB-lite"/>
    </source>
</evidence>
<comment type="caution">
    <text evidence="11">The sequence shown here is derived from an EMBL/GenBank/DDBJ whole genome shotgun (WGS) entry which is preliminary data.</text>
</comment>
<keyword evidence="5 10" id="KW-1133">Transmembrane helix</keyword>
<dbReference type="PANTHER" id="PTHR28259:SF1">
    <property type="entry name" value="FLUORIDE EXPORT PROTEIN 1-RELATED"/>
    <property type="match status" value="1"/>
</dbReference>
<dbReference type="GO" id="GO:0005886">
    <property type="term" value="C:plasma membrane"/>
    <property type="evidence" value="ECO:0007669"/>
    <property type="project" value="UniProtKB-SubCell"/>
</dbReference>
<keyword evidence="4 10" id="KW-0812">Transmembrane</keyword>
<feature type="transmembrane region" description="Helical" evidence="10">
    <location>
        <begin position="341"/>
        <end position="363"/>
    </location>
</feature>
<evidence type="ECO:0000256" key="2">
    <source>
        <dbReference type="ARBA" id="ARBA00004651"/>
    </source>
</evidence>
<comment type="similarity">
    <text evidence="7">Belongs to the fluoride channel Fluc/FEX (TC 1.A.43) family.</text>
</comment>
<organism evidence="11 12">
    <name type="scientific">Meristemomyces frigidus</name>
    <dbReference type="NCBI Taxonomy" id="1508187"/>
    <lineage>
        <taxon>Eukaryota</taxon>
        <taxon>Fungi</taxon>
        <taxon>Dikarya</taxon>
        <taxon>Ascomycota</taxon>
        <taxon>Pezizomycotina</taxon>
        <taxon>Dothideomycetes</taxon>
        <taxon>Dothideomycetidae</taxon>
        <taxon>Mycosphaerellales</taxon>
        <taxon>Teratosphaeriaceae</taxon>
        <taxon>Meristemomyces</taxon>
    </lineage>
</organism>
<comment type="function">
    <text evidence="1">Fluoride channel required for the rapid expulsion of cytoplasmic fluoride.</text>
</comment>
<feature type="region of interest" description="Disordered" evidence="9">
    <location>
        <begin position="1"/>
        <end position="122"/>
    </location>
</feature>
<evidence type="ECO:0000256" key="4">
    <source>
        <dbReference type="ARBA" id="ARBA00022692"/>
    </source>
</evidence>
<feature type="compositionally biased region" description="Basic and acidic residues" evidence="9">
    <location>
        <begin position="1"/>
        <end position="13"/>
    </location>
</feature>
<proteinExistence type="inferred from homology"/>
<evidence type="ECO:0000256" key="8">
    <source>
        <dbReference type="ARBA" id="ARBA00035585"/>
    </source>
</evidence>
<keyword evidence="3" id="KW-1003">Cell membrane</keyword>
<dbReference type="Proteomes" id="UP001310890">
    <property type="component" value="Unassembled WGS sequence"/>
</dbReference>
<dbReference type="PANTHER" id="PTHR28259">
    <property type="entry name" value="FLUORIDE EXPORT PROTEIN 1-RELATED"/>
    <property type="match status" value="1"/>
</dbReference>
<evidence type="ECO:0000256" key="1">
    <source>
        <dbReference type="ARBA" id="ARBA00002598"/>
    </source>
</evidence>
<evidence type="ECO:0008006" key="13">
    <source>
        <dbReference type="Google" id="ProtNLM"/>
    </source>
</evidence>
<feature type="transmembrane region" description="Helical" evidence="10">
    <location>
        <begin position="473"/>
        <end position="494"/>
    </location>
</feature>
<evidence type="ECO:0000313" key="11">
    <source>
        <dbReference type="EMBL" id="KAK5118993.1"/>
    </source>
</evidence>
<evidence type="ECO:0000256" key="5">
    <source>
        <dbReference type="ARBA" id="ARBA00022989"/>
    </source>
</evidence>
<feature type="compositionally biased region" description="Polar residues" evidence="9">
    <location>
        <begin position="15"/>
        <end position="26"/>
    </location>
</feature>
<feature type="transmembrane region" description="Helical" evidence="10">
    <location>
        <begin position="142"/>
        <end position="165"/>
    </location>
</feature>
<comment type="subcellular location">
    <subcellularLocation>
        <location evidence="2">Cell membrane</location>
        <topology evidence="2">Multi-pass membrane protein</topology>
    </subcellularLocation>
</comment>
<feature type="transmembrane region" description="Helical" evidence="10">
    <location>
        <begin position="177"/>
        <end position="196"/>
    </location>
</feature>
<dbReference type="EMBL" id="JAVRRL010000001">
    <property type="protein sequence ID" value="KAK5118993.1"/>
    <property type="molecule type" value="Genomic_DNA"/>
</dbReference>
<name>A0AAN7YSY6_9PEZI</name>
<dbReference type="GO" id="GO:1903425">
    <property type="term" value="F:fluoride transmembrane transporter activity"/>
    <property type="evidence" value="ECO:0007669"/>
    <property type="project" value="TreeGrafter"/>
</dbReference>
<feature type="transmembrane region" description="Helical" evidence="10">
    <location>
        <begin position="237"/>
        <end position="258"/>
    </location>
</feature>
<evidence type="ECO:0000256" key="6">
    <source>
        <dbReference type="ARBA" id="ARBA00023136"/>
    </source>
</evidence>
<feature type="compositionally biased region" description="Polar residues" evidence="9">
    <location>
        <begin position="36"/>
        <end position="45"/>
    </location>
</feature>
<evidence type="ECO:0000256" key="10">
    <source>
        <dbReference type="SAM" id="Phobius"/>
    </source>
</evidence>
<feature type="transmembrane region" description="Helical" evidence="10">
    <location>
        <begin position="300"/>
        <end position="320"/>
    </location>
</feature>
<dbReference type="Pfam" id="PF02537">
    <property type="entry name" value="CRCB"/>
    <property type="match status" value="2"/>
</dbReference>
<feature type="region of interest" description="Disordered" evidence="9">
    <location>
        <begin position="206"/>
        <end position="230"/>
    </location>
</feature>
<gene>
    <name evidence="11" type="ORF">LTR62_000204</name>
</gene>
<protein>
    <recommendedName>
        <fullName evidence="13">Chromosome condensation protein</fullName>
    </recommendedName>
</protein>
<evidence type="ECO:0000256" key="7">
    <source>
        <dbReference type="ARBA" id="ARBA00035120"/>
    </source>
</evidence>
<feature type="compositionally biased region" description="Polar residues" evidence="9">
    <location>
        <begin position="74"/>
        <end position="95"/>
    </location>
</feature>
<evidence type="ECO:0000256" key="3">
    <source>
        <dbReference type="ARBA" id="ARBA00022475"/>
    </source>
</evidence>